<organism evidence="2 3">
    <name type="scientific">Saccharomonospora piscinae</name>
    <dbReference type="NCBI Taxonomy" id="687388"/>
    <lineage>
        <taxon>Bacteria</taxon>
        <taxon>Bacillati</taxon>
        <taxon>Actinomycetota</taxon>
        <taxon>Actinomycetes</taxon>
        <taxon>Pseudonocardiales</taxon>
        <taxon>Pseudonocardiaceae</taxon>
        <taxon>Saccharomonospora</taxon>
    </lineage>
</organism>
<feature type="transmembrane region" description="Helical" evidence="1">
    <location>
        <begin position="277"/>
        <end position="295"/>
    </location>
</feature>
<keyword evidence="1" id="KW-0472">Membrane</keyword>
<feature type="transmembrane region" description="Helical" evidence="1">
    <location>
        <begin position="174"/>
        <end position="199"/>
    </location>
</feature>
<name>A0A1V9A1B6_SACPI</name>
<feature type="transmembrane region" description="Helical" evidence="1">
    <location>
        <begin position="247"/>
        <end position="270"/>
    </location>
</feature>
<feature type="transmembrane region" description="Helical" evidence="1">
    <location>
        <begin position="116"/>
        <end position="136"/>
    </location>
</feature>
<gene>
    <name evidence="2" type="ORF">B1813_15100</name>
</gene>
<keyword evidence="1" id="KW-0812">Transmembrane</keyword>
<feature type="transmembrane region" description="Helical" evidence="1">
    <location>
        <begin position="339"/>
        <end position="358"/>
    </location>
</feature>
<feature type="transmembrane region" description="Helical" evidence="1">
    <location>
        <begin position="89"/>
        <end position="109"/>
    </location>
</feature>
<feature type="transmembrane region" description="Helical" evidence="1">
    <location>
        <begin position="12"/>
        <end position="35"/>
    </location>
</feature>
<sequence length="525" mass="56708">MTSVAPGRSWRTVVGVSALVTGLLALFALGTWAAWDFTVDDAYITFRYSEHLAEGHGPVWNVDGDPVEGFTNFGWMVLLAPAAALGWDLALTAAVVSAALGVLVVGMLLRQGHRLGGRLAAVVASLAFVVFLPTYFHVNGGLETVAFAAVVLRATVVGLTALRSEPVRVWEPPALVVLAGLLRPEGVLVAAVPFAVWLWRQRHDRIAWFWTALAGVVGLGYTGWRWWFYGYPLPNTFAVKFGDLDAGWAWVEDTATVVGPLVLLVGLLLLRRTTRAQGALVLGVVAATYIAYAVSGPSMDYLHRYAFHAYPVLCLGAGLAVAAVPAATATAGRTRHRRMVGAATGALAVAWVGLWGVLSEQLPLVANYGVDLRRSHEAIGTALAETAVPPPQRTLAVSDAGAIPYFSDWETIDYLGLNNEAIARGADPTRVVSEQRPTVVVVTAYNPGMPRAAYGLRVTEATAGYEYIGRVRMREGYWQHLFVLPEWAGEVAEAVERRAAEEATDDPGRYESSLQRWFDRLAGRF</sequence>
<feature type="transmembrane region" description="Helical" evidence="1">
    <location>
        <begin position="307"/>
        <end position="327"/>
    </location>
</feature>
<dbReference type="RefSeq" id="WP_081192996.1">
    <property type="nucleotide sequence ID" value="NZ_MWIH01000006.1"/>
</dbReference>
<evidence type="ECO:0000313" key="3">
    <source>
        <dbReference type="Proteomes" id="UP000192591"/>
    </source>
</evidence>
<comment type="caution">
    <text evidence="2">The sequence shown here is derived from an EMBL/GenBank/DDBJ whole genome shotgun (WGS) entry which is preliminary data.</text>
</comment>
<proteinExistence type="predicted"/>
<feature type="transmembrane region" description="Helical" evidence="1">
    <location>
        <begin position="206"/>
        <end position="227"/>
    </location>
</feature>
<keyword evidence="1" id="KW-1133">Transmembrane helix</keyword>
<dbReference type="STRING" id="1962155.B1813_15100"/>
<keyword evidence="3" id="KW-1185">Reference proteome</keyword>
<accession>A0A1V9A1B6</accession>
<evidence type="ECO:0000256" key="1">
    <source>
        <dbReference type="SAM" id="Phobius"/>
    </source>
</evidence>
<evidence type="ECO:0008006" key="4">
    <source>
        <dbReference type="Google" id="ProtNLM"/>
    </source>
</evidence>
<evidence type="ECO:0000313" key="2">
    <source>
        <dbReference type="EMBL" id="OQO90850.1"/>
    </source>
</evidence>
<reference evidence="2 3" key="1">
    <citation type="submission" date="2017-02" db="EMBL/GenBank/DDBJ databases">
        <title>Draft genome of Saccharomonospora sp. 154.</title>
        <authorList>
            <person name="Alonso-Carmona G.S."/>
            <person name="De La Haba R."/>
            <person name="Vera-Gargallo B."/>
            <person name="Sandoval-Trujillo A.H."/>
            <person name="Ramirez-Duran N."/>
            <person name="Ventosa A."/>
        </authorList>
    </citation>
    <scope>NUCLEOTIDE SEQUENCE [LARGE SCALE GENOMIC DNA]</scope>
    <source>
        <strain evidence="2 3">LRS4.154</strain>
    </source>
</reference>
<protein>
    <recommendedName>
        <fullName evidence="4">Glycosyltransferase RgtA/B/C/D-like domain-containing protein</fullName>
    </recommendedName>
</protein>
<dbReference type="AlphaFoldDB" id="A0A1V9A1B6"/>
<dbReference type="EMBL" id="MWIH01000006">
    <property type="protein sequence ID" value="OQO90850.1"/>
    <property type="molecule type" value="Genomic_DNA"/>
</dbReference>
<dbReference type="Proteomes" id="UP000192591">
    <property type="component" value="Unassembled WGS sequence"/>
</dbReference>